<name>A0ACC1S1V5_9APHY</name>
<proteinExistence type="predicted"/>
<sequence length="94" mass="10263">MRDVTDYDLEELEEGESDGEEMDITYRSPIVPNGPGSATPLVRSAAANSQQPKKNHRHTASIASLIRADERAEDGWSPINASFNAPPAPSRTDR</sequence>
<gene>
    <name evidence="1" type="ORF">NM688_g7721</name>
</gene>
<protein>
    <submittedName>
        <fullName evidence="1">Uncharacterized protein</fullName>
    </submittedName>
</protein>
<evidence type="ECO:0000313" key="2">
    <source>
        <dbReference type="Proteomes" id="UP001148662"/>
    </source>
</evidence>
<organism evidence="1 2">
    <name type="scientific">Phlebia brevispora</name>
    <dbReference type="NCBI Taxonomy" id="194682"/>
    <lineage>
        <taxon>Eukaryota</taxon>
        <taxon>Fungi</taxon>
        <taxon>Dikarya</taxon>
        <taxon>Basidiomycota</taxon>
        <taxon>Agaricomycotina</taxon>
        <taxon>Agaricomycetes</taxon>
        <taxon>Polyporales</taxon>
        <taxon>Meruliaceae</taxon>
        <taxon>Phlebia</taxon>
    </lineage>
</organism>
<reference evidence="1" key="1">
    <citation type="submission" date="2022-07" db="EMBL/GenBank/DDBJ databases">
        <title>Genome Sequence of Phlebia brevispora.</title>
        <authorList>
            <person name="Buettner E."/>
        </authorList>
    </citation>
    <scope>NUCLEOTIDE SEQUENCE</scope>
    <source>
        <strain evidence="1">MPL23</strain>
    </source>
</reference>
<evidence type="ECO:0000313" key="1">
    <source>
        <dbReference type="EMBL" id="KAJ3530376.1"/>
    </source>
</evidence>
<accession>A0ACC1S1V5</accession>
<dbReference type="Proteomes" id="UP001148662">
    <property type="component" value="Unassembled WGS sequence"/>
</dbReference>
<comment type="caution">
    <text evidence="1">The sequence shown here is derived from an EMBL/GenBank/DDBJ whole genome shotgun (WGS) entry which is preliminary data.</text>
</comment>
<keyword evidence="2" id="KW-1185">Reference proteome</keyword>
<dbReference type="EMBL" id="JANHOG010001880">
    <property type="protein sequence ID" value="KAJ3530376.1"/>
    <property type="molecule type" value="Genomic_DNA"/>
</dbReference>